<dbReference type="GO" id="GO:0031122">
    <property type="term" value="P:cytoplasmic microtubule organization"/>
    <property type="evidence" value="ECO:0007669"/>
    <property type="project" value="InterPro"/>
</dbReference>
<feature type="compositionally biased region" description="Basic and acidic residues" evidence="1">
    <location>
        <begin position="1010"/>
        <end position="1022"/>
    </location>
</feature>
<evidence type="ECO:0000313" key="3">
    <source>
        <dbReference type="Proteomes" id="UP001497497"/>
    </source>
</evidence>
<evidence type="ECO:0000313" key="2">
    <source>
        <dbReference type="EMBL" id="CAL1547670.1"/>
    </source>
</evidence>
<feature type="compositionally biased region" description="Basic and acidic residues" evidence="1">
    <location>
        <begin position="58"/>
        <end position="84"/>
    </location>
</feature>
<feature type="compositionally biased region" description="Polar residues" evidence="1">
    <location>
        <begin position="989"/>
        <end position="1006"/>
    </location>
</feature>
<dbReference type="GO" id="GO:1905515">
    <property type="term" value="P:non-motile cilium assembly"/>
    <property type="evidence" value="ECO:0007669"/>
    <property type="project" value="InterPro"/>
</dbReference>
<feature type="region of interest" description="Disordered" evidence="1">
    <location>
        <begin position="1358"/>
        <end position="1383"/>
    </location>
</feature>
<dbReference type="InterPro" id="IPR028257">
    <property type="entry name" value="CEP126"/>
</dbReference>
<feature type="compositionally biased region" description="Low complexity" evidence="1">
    <location>
        <begin position="1365"/>
        <end position="1383"/>
    </location>
</feature>
<dbReference type="Pfam" id="PF15352">
    <property type="entry name" value="K1377"/>
    <property type="match status" value="1"/>
</dbReference>
<feature type="region of interest" description="Disordered" evidence="1">
    <location>
        <begin position="1151"/>
        <end position="1172"/>
    </location>
</feature>
<comment type="caution">
    <text evidence="2">The sequence shown here is derived from an EMBL/GenBank/DDBJ whole genome shotgun (WGS) entry which is preliminary data.</text>
</comment>
<feature type="region of interest" description="Disordered" evidence="1">
    <location>
        <begin position="1104"/>
        <end position="1127"/>
    </location>
</feature>
<keyword evidence="3" id="KW-1185">Reference proteome</keyword>
<dbReference type="GO" id="GO:0007052">
    <property type="term" value="P:mitotic spindle organization"/>
    <property type="evidence" value="ECO:0007669"/>
    <property type="project" value="InterPro"/>
</dbReference>
<dbReference type="GO" id="GO:0097546">
    <property type="term" value="C:ciliary base"/>
    <property type="evidence" value="ECO:0007669"/>
    <property type="project" value="InterPro"/>
</dbReference>
<feature type="compositionally biased region" description="Polar residues" evidence="1">
    <location>
        <begin position="1160"/>
        <end position="1169"/>
    </location>
</feature>
<dbReference type="EMBL" id="CAXITT010001038">
    <property type="protein sequence ID" value="CAL1547670.1"/>
    <property type="molecule type" value="Genomic_DNA"/>
</dbReference>
<feature type="compositionally biased region" description="Basic residues" evidence="1">
    <location>
        <begin position="45"/>
        <end position="57"/>
    </location>
</feature>
<feature type="compositionally biased region" description="Polar residues" evidence="1">
    <location>
        <begin position="451"/>
        <end position="470"/>
    </location>
</feature>
<feature type="region of interest" description="Disordered" evidence="1">
    <location>
        <begin position="37"/>
        <end position="141"/>
    </location>
</feature>
<name>A0AAV2IKY4_LYMST</name>
<feature type="region of interest" description="Disordered" evidence="1">
    <location>
        <begin position="445"/>
        <end position="492"/>
    </location>
</feature>
<dbReference type="Proteomes" id="UP001497497">
    <property type="component" value="Unassembled WGS sequence"/>
</dbReference>
<dbReference type="GO" id="GO:0005813">
    <property type="term" value="C:centrosome"/>
    <property type="evidence" value="ECO:0007669"/>
    <property type="project" value="InterPro"/>
</dbReference>
<feature type="region of interest" description="Disordered" evidence="1">
    <location>
        <begin position="1218"/>
        <end position="1237"/>
    </location>
</feature>
<accession>A0AAV2IKY4</accession>
<feature type="compositionally biased region" description="Polar residues" evidence="1">
    <location>
        <begin position="1109"/>
        <end position="1119"/>
    </location>
</feature>
<dbReference type="GO" id="GO:0030496">
    <property type="term" value="C:midbody"/>
    <property type="evidence" value="ECO:0007669"/>
    <property type="project" value="TreeGrafter"/>
</dbReference>
<organism evidence="2 3">
    <name type="scientific">Lymnaea stagnalis</name>
    <name type="common">Great pond snail</name>
    <name type="synonym">Helix stagnalis</name>
    <dbReference type="NCBI Taxonomy" id="6523"/>
    <lineage>
        <taxon>Eukaryota</taxon>
        <taxon>Metazoa</taxon>
        <taxon>Spiralia</taxon>
        <taxon>Lophotrochozoa</taxon>
        <taxon>Mollusca</taxon>
        <taxon>Gastropoda</taxon>
        <taxon>Heterobranchia</taxon>
        <taxon>Euthyneura</taxon>
        <taxon>Panpulmonata</taxon>
        <taxon>Hygrophila</taxon>
        <taxon>Lymnaeoidea</taxon>
        <taxon>Lymnaeidae</taxon>
        <taxon>Lymnaea</taxon>
    </lineage>
</organism>
<gene>
    <name evidence="2" type="ORF">GSLYS_00020987001</name>
</gene>
<feature type="compositionally biased region" description="Basic and acidic residues" evidence="1">
    <location>
        <begin position="118"/>
        <end position="141"/>
    </location>
</feature>
<feature type="region of interest" description="Disordered" evidence="1">
    <location>
        <begin position="987"/>
        <end position="1022"/>
    </location>
</feature>
<feature type="region of interest" description="Disordered" evidence="1">
    <location>
        <begin position="1191"/>
        <end position="1213"/>
    </location>
</feature>
<feature type="compositionally biased region" description="Low complexity" evidence="1">
    <location>
        <begin position="1194"/>
        <end position="1203"/>
    </location>
</feature>
<feature type="compositionally biased region" description="Low complexity" evidence="1">
    <location>
        <begin position="471"/>
        <end position="489"/>
    </location>
</feature>
<dbReference type="PANTHER" id="PTHR31191:SF4">
    <property type="entry name" value="CENTROSOMAL PROTEIN OF 126 KDA"/>
    <property type="match status" value="1"/>
</dbReference>
<dbReference type="PANTHER" id="PTHR31191">
    <property type="entry name" value="CENTROSOMAL PROTEIN CEP126"/>
    <property type="match status" value="1"/>
</dbReference>
<protein>
    <submittedName>
        <fullName evidence="2">Uncharacterized protein</fullName>
    </submittedName>
</protein>
<reference evidence="2 3" key="1">
    <citation type="submission" date="2024-04" db="EMBL/GenBank/DDBJ databases">
        <authorList>
            <consortium name="Genoscope - CEA"/>
            <person name="William W."/>
        </authorList>
    </citation>
    <scope>NUCLEOTIDE SEQUENCE [LARGE SCALE GENOMIC DNA]</scope>
</reference>
<proteinExistence type="predicted"/>
<evidence type="ECO:0000256" key="1">
    <source>
        <dbReference type="SAM" id="MobiDB-lite"/>
    </source>
</evidence>
<feature type="compositionally biased region" description="Polar residues" evidence="1">
    <location>
        <begin position="1226"/>
        <end position="1236"/>
    </location>
</feature>
<sequence length="1383" mass="153822">MDSRLIAGAYSTATTFHTMELEQLSESNRFDSIARARKLSQDTNKRRKVQAHKRKLEAKREERRRQEILTKRREEQKLATEKYQRSHIPPSARQGSGRYSPRRQGPALDDALCLIRGNQHDDRPRSGRDRMLSPRDENHDPMERSYFENVWHHPVLSPPSRSTHPKDPSVRAELMDSSMQNFTSSKTLFEQQLEQQQNLLLEKQQTALREFDRAIRKEIDKDETTLGIIHDGNNQTIPTDDDNESCSSLDSLEGFKEGMTELKGRSNMTIQTGDRLSKGDQSGSTEFHFQPEQMYTASQSSFFTDAYRQTSDLNNLPVYDAMMNKSETNKSGPLATANFAQHPRPKNELSYVGVTRKNILKDRNNKEEYHVDQTLHAPPGVQASPLKQFSTDSLESVSTISSPSLSSANGATYGMSPEDEMLQAKLNTGYRLQQQNRMENNLVWVSPPHSDYSTKQSTVTSDGGSFQPRYSSLIGSSLLPGPSPQSQPSYFLNNTNQFTSNRSNTSETFSPVKIAPTVDISVNSNLQNNSSLKSVNAIGAKPSTQGPSLNNSNSINELAPVSKQGAQYFQATDQQNFPTHQSSLPKQIQASTGNMQPANVIKNPAMKSDVDNTQNALVYENKNTTSWIQGKSSHQHIDQNTSVQTHLSGPLSQEIITAPAPSLRSNNLSYVKSDLLLKGLTENVLLGMPSNSAGAGNIMENKNEPTFDARVNMAREHRGRAGEERGNDEPLEVRPVRGILKQSPVNYQLEAGECHDLPERQHPRDSLEITRLQTQKKANKKSVRFADHRLEETEYDSNGPEMLINSGGYLNKTMPTRPFSAKVFSGALKTENVVKVQRAASAGVTRPSLDDSSAQIQIRNVQQMYTGSPPFNPHENTNTNSFNSRSNLPPSFTTPLNTTLPANNRPRAAAHIIMSSEVHPPVKSTANEHENGFVPLNPASVGSTAHKSQLEMKVKAINNNFMTKVPVKIPNTTNINVYHAAYSGKELDQNSTKSNQGNQNSAEGNSQILQKEEQQQQNYDRSRIRDTTARRVAISNQTVTQTSIVPASTKMTYPQSNSAVPSYSNVTNNAPAQVYDENGLRIDRTPTDEEITWLWDKVRNCLQREDSSSKSQITGPSTESMHRPPPYLSTKLIDGASLGFGTSPGMNGIRSGSGFFHPHSSPSVNTQNKAKPVPLQQGSYLKRFGLLKQRRTNSASAVGSAAVNPNPRSNSAVYNRHQTVFPPQPTSSNGQPQQQHEGPIPIAFAYKPQDEVSESTAAFLMAERLAKQSLTESHIQIAMEDAQNKQEAHNRSKMMAARGGHSALSIEEQRLMESLDKLNERLKAVEPGKTNGTIHYHQAYQAQLSGFRSQTAINDGRRLTATSPRTQQRSQSARIRQQTRQYR</sequence>